<proteinExistence type="inferred from homology"/>
<feature type="domain" description="Flagellin N-terminal" evidence="5">
    <location>
        <begin position="5"/>
        <end position="142"/>
    </location>
</feature>
<evidence type="ECO:0000259" key="5">
    <source>
        <dbReference type="Pfam" id="PF00669"/>
    </source>
</evidence>
<gene>
    <name evidence="7" type="ORF">ABB22_16555</name>
</gene>
<comment type="subcellular location">
    <subcellularLocation>
        <location evidence="4">Secreted</location>
    </subcellularLocation>
    <subcellularLocation>
        <location evidence="4">Bacterial flagellum</location>
    </subcellularLocation>
</comment>
<evidence type="ECO:0000256" key="2">
    <source>
        <dbReference type="ARBA" id="ARBA00022525"/>
    </source>
</evidence>
<dbReference type="Gene3D" id="1.20.1330.10">
    <property type="entry name" value="f41 fragment of flagellin, N-terminal domain"/>
    <property type="match status" value="2"/>
</dbReference>
<dbReference type="PRINTS" id="PR00207">
    <property type="entry name" value="FLAGELLIN"/>
</dbReference>
<dbReference type="EMBL" id="LDJG01000033">
    <property type="protein sequence ID" value="KRG54257.1"/>
    <property type="molecule type" value="Genomic_DNA"/>
</dbReference>
<comment type="caution">
    <text evidence="7">The sequence shown here is derived from an EMBL/GenBank/DDBJ whole genome shotgun (WGS) entry which is preliminary data.</text>
</comment>
<evidence type="ECO:0000259" key="6">
    <source>
        <dbReference type="Pfam" id="PF00700"/>
    </source>
</evidence>
<dbReference type="Gene3D" id="6.10.10.10">
    <property type="entry name" value="Flagellar export chaperone, C-terminal domain"/>
    <property type="match status" value="1"/>
</dbReference>
<evidence type="ECO:0000313" key="8">
    <source>
        <dbReference type="Proteomes" id="UP000050902"/>
    </source>
</evidence>
<evidence type="ECO:0000256" key="1">
    <source>
        <dbReference type="ARBA" id="ARBA00005709"/>
    </source>
</evidence>
<dbReference type="PANTHER" id="PTHR42792">
    <property type="entry name" value="FLAGELLIN"/>
    <property type="match status" value="1"/>
</dbReference>
<dbReference type="InterPro" id="IPR001492">
    <property type="entry name" value="Flagellin"/>
</dbReference>
<dbReference type="InterPro" id="IPR010810">
    <property type="entry name" value="Flagellin_hook_IN_motif"/>
</dbReference>
<evidence type="ECO:0000313" key="7">
    <source>
        <dbReference type="EMBL" id="KRG54257.1"/>
    </source>
</evidence>
<dbReference type="Pfam" id="PF00700">
    <property type="entry name" value="Flagellin_C"/>
    <property type="match status" value="1"/>
</dbReference>
<dbReference type="Proteomes" id="UP000050902">
    <property type="component" value="Unassembled WGS sequence"/>
</dbReference>
<feature type="domain" description="Flagellin C-terminal" evidence="6">
    <location>
        <begin position="545"/>
        <end position="629"/>
    </location>
</feature>
<keyword evidence="8" id="KW-1185">Reference proteome</keyword>
<dbReference type="InterPro" id="IPR042187">
    <property type="entry name" value="Flagellin_C_sub2"/>
</dbReference>
<keyword evidence="3 4" id="KW-0975">Bacterial flagellum</keyword>
<accession>A0ABR5NFY1</accession>
<organism evidence="7 8">
    <name type="scientific">Stenotrophomonas nitritireducens</name>
    <dbReference type="NCBI Taxonomy" id="83617"/>
    <lineage>
        <taxon>Bacteria</taxon>
        <taxon>Pseudomonadati</taxon>
        <taxon>Pseudomonadota</taxon>
        <taxon>Gammaproteobacteria</taxon>
        <taxon>Lysobacterales</taxon>
        <taxon>Lysobacteraceae</taxon>
        <taxon>Stenotrophomonas</taxon>
    </lineage>
</organism>
<comment type="similarity">
    <text evidence="1 4">Belongs to the bacterial flagellin family.</text>
</comment>
<dbReference type="Pfam" id="PF00669">
    <property type="entry name" value="Flagellin_N"/>
    <property type="match status" value="1"/>
</dbReference>
<evidence type="ECO:0000256" key="4">
    <source>
        <dbReference type="RuleBase" id="RU362073"/>
    </source>
</evidence>
<keyword evidence="2 4" id="KW-0964">Secreted</keyword>
<reference evidence="7 8" key="1">
    <citation type="submission" date="2015-05" db="EMBL/GenBank/DDBJ databases">
        <title>Genome sequencing and analysis of members of genus Stenotrophomonas.</title>
        <authorList>
            <person name="Patil P.P."/>
            <person name="Midha S."/>
            <person name="Patil P.B."/>
        </authorList>
    </citation>
    <scope>NUCLEOTIDE SEQUENCE [LARGE SCALE GENOMIC DNA]</scope>
    <source>
        <strain evidence="7 8">DSM 12575</strain>
    </source>
</reference>
<protein>
    <recommendedName>
        <fullName evidence="4">Flagellin</fullName>
    </recommendedName>
</protein>
<dbReference type="SUPFAM" id="SSF64518">
    <property type="entry name" value="Phase 1 flagellin"/>
    <property type="match status" value="2"/>
</dbReference>
<dbReference type="PANTHER" id="PTHR42792:SF2">
    <property type="entry name" value="FLAGELLIN"/>
    <property type="match status" value="1"/>
</dbReference>
<dbReference type="Pfam" id="PF07196">
    <property type="entry name" value="Flagellin_IN"/>
    <property type="match status" value="1"/>
</dbReference>
<evidence type="ECO:0000256" key="3">
    <source>
        <dbReference type="ARBA" id="ARBA00023143"/>
    </source>
</evidence>
<name>A0ABR5NFY1_9GAMM</name>
<keyword evidence="7" id="KW-0969">Cilium</keyword>
<sequence length="630" mass="62844">MAQVINTNIMSLNAQRNLNTSGTNLATSIQRLSSGLRINSAKDDAAGLAISERFSTQIRGMNQAARNANDGISLAQTAEGALTEIGNNLQRIRELSVQSRNATNSDSDRQALNAEVQLLKAEIQRVAEQTNFNGTKLLDGTFQAQAFQIGADQGQTIDIAQIANANIKSLGNWNRVDTAASAAAVAPQAAVTSRTVTGAALSSAVTGGGADTPATGSTLTFSAASFVGDFTTGKEVKFDVTVGTGTPTTITLDGNYADADAVATAINTQLTAATAGATAANNSGNIVITNSTTGLASPAITMGNLVAGTSGVSALPTATAAVGADLIPGAAGTTTFGTTTAAEFTINGVGIASAGGATASAGVDALVTAFNAAKALPANATALGNLTASNVNGRLQLVDSTGAAVNIGGTAANKAGMDTVTDVPVQNFGSGSLVLTGDKGSATINFGKASNAAQRASDLVKAINNQSYNTGVSASLDQNGNLALSSSLGNFTVAASGTGATADADLLKATGLTAGATSNWVAGAADTGFASLDISTTLGADNALAAMDAALQTVNSARADLGAIQNRFTSTVANLNSSSENLSAARSRIRDTDYASETAELTRTQILQQAGTAMLAQANQTSQNVLSLLR</sequence>
<comment type="function">
    <text evidence="4">Flagellin is the subunit protein which polymerizes to form the filaments of bacterial flagella.</text>
</comment>
<keyword evidence="7" id="KW-0966">Cell projection</keyword>
<dbReference type="Gene3D" id="3.30.70.2120">
    <property type="match status" value="1"/>
</dbReference>
<dbReference type="InterPro" id="IPR001029">
    <property type="entry name" value="Flagellin_N"/>
</dbReference>
<dbReference type="InterPro" id="IPR046358">
    <property type="entry name" value="Flagellin_C"/>
</dbReference>
<keyword evidence="7" id="KW-0282">Flagellum</keyword>